<dbReference type="InterPro" id="IPR003356">
    <property type="entry name" value="DNA_methylase_A-5"/>
</dbReference>
<dbReference type="PANTHER" id="PTHR42933:SF3">
    <property type="entry name" value="TYPE I RESTRICTION ENZYME MJAVIII METHYLASE SUBUNIT"/>
    <property type="match status" value="1"/>
</dbReference>
<evidence type="ECO:0000259" key="8">
    <source>
        <dbReference type="Pfam" id="PF02384"/>
    </source>
</evidence>
<evidence type="ECO:0000256" key="2">
    <source>
        <dbReference type="ARBA" id="ARBA00011900"/>
    </source>
</evidence>
<dbReference type="Pfam" id="PF02384">
    <property type="entry name" value="N6_Mtase"/>
    <property type="match status" value="1"/>
</dbReference>
<keyword evidence="5" id="KW-0949">S-adenosyl-L-methionine</keyword>
<dbReference type="EC" id="2.1.1.72" evidence="2"/>
<evidence type="ECO:0000313" key="10">
    <source>
        <dbReference type="Proteomes" id="UP000034954"/>
    </source>
</evidence>
<dbReference type="InterPro" id="IPR029063">
    <property type="entry name" value="SAM-dependent_MTases_sf"/>
</dbReference>
<dbReference type="AlphaFoldDB" id="A0A0M2UWR6"/>
<dbReference type="Gene3D" id="3.40.50.150">
    <property type="entry name" value="Vaccinia Virus protein VP39"/>
    <property type="match status" value="1"/>
</dbReference>
<evidence type="ECO:0000256" key="1">
    <source>
        <dbReference type="ARBA" id="ARBA00006594"/>
    </source>
</evidence>
<accession>A0A0M2UWR6</accession>
<comment type="catalytic activity">
    <reaction evidence="7">
        <text>a 2'-deoxyadenosine in DNA + S-adenosyl-L-methionine = an N(6)-methyl-2'-deoxyadenosine in DNA + S-adenosyl-L-homocysteine + H(+)</text>
        <dbReference type="Rhea" id="RHEA:15197"/>
        <dbReference type="Rhea" id="RHEA-COMP:12418"/>
        <dbReference type="Rhea" id="RHEA-COMP:12419"/>
        <dbReference type="ChEBI" id="CHEBI:15378"/>
        <dbReference type="ChEBI" id="CHEBI:57856"/>
        <dbReference type="ChEBI" id="CHEBI:59789"/>
        <dbReference type="ChEBI" id="CHEBI:90615"/>
        <dbReference type="ChEBI" id="CHEBI:90616"/>
        <dbReference type="EC" id="2.1.1.72"/>
    </reaction>
</comment>
<proteinExistence type="inferred from homology"/>
<keyword evidence="4" id="KW-0808">Transferase</keyword>
<dbReference type="PRINTS" id="PR00507">
    <property type="entry name" value="N12N6MTFRASE"/>
</dbReference>
<comment type="similarity">
    <text evidence="1">Belongs to the N(4)/N(6)-methyltransferase family.</text>
</comment>
<protein>
    <recommendedName>
        <fullName evidence="2">site-specific DNA-methyltransferase (adenine-specific)</fullName>
        <ecNumber evidence="2">2.1.1.72</ecNumber>
    </recommendedName>
</protein>
<comment type="caution">
    <text evidence="9">The sequence shown here is derived from an EMBL/GenBank/DDBJ whole genome shotgun (WGS) entry which is preliminary data.</text>
</comment>
<evidence type="ECO:0000256" key="7">
    <source>
        <dbReference type="ARBA" id="ARBA00047942"/>
    </source>
</evidence>
<dbReference type="EMBL" id="LAQJ01000097">
    <property type="protein sequence ID" value="KKO20508.1"/>
    <property type="molecule type" value="Genomic_DNA"/>
</dbReference>
<name>A0A0M2UWR6_9BACT</name>
<dbReference type="Proteomes" id="UP000034954">
    <property type="component" value="Unassembled WGS sequence"/>
</dbReference>
<dbReference type="GO" id="GO:0009007">
    <property type="term" value="F:site-specific DNA-methyltransferase (adenine-specific) activity"/>
    <property type="evidence" value="ECO:0007669"/>
    <property type="project" value="UniProtKB-EC"/>
</dbReference>
<keyword evidence="6" id="KW-0680">Restriction system</keyword>
<dbReference type="GO" id="GO:0008170">
    <property type="term" value="F:N-methyltransferase activity"/>
    <property type="evidence" value="ECO:0007669"/>
    <property type="project" value="InterPro"/>
</dbReference>
<gene>
    <name evidence="9" type="ORF">BROFUL_00766</name>
</gene>
<dbReference type="PANTHER" id="PTHR42933">
    <property type="entry name" value="SLR6095 PROTEIN"/>
    <property type="match status" value="1"/>
</dbReference>
<dbReference type="GO" id="GO:0003677">
    <property type="term" value="F:DNA binding"/>
    <property type="evidence" value="ECO:0007669"/>
    <property type="project" value="InterPro"/>
</dbReference>
<reference evidence="9 10" key="1">
    <citation type="journal article" date="2013" name="BMC Microbiol.">
        <title>Identification of the type II cytochrome c maturation pathway in anammox bacteria by comparative genomics.</title>
        <authorList>
            <person name="Ferousi C."/>
            <person name="Speth D.R."/>
            <person name="Reimann J."/>
            <person name="Op den Camp H.J."/>
            <person name="Allen J.W."/>
            <person name="Keltjens J.T."/>
            <person name="Jetten M.S."/>
        </authorList>
    </citation>
    <scope>NUCLEOTIDE SEQUENCE [LARGE SCALE GENOMIC DNA]</scope>
    <source>
        <strain evidence="9">RU1</strain>
    </source>
</reference>
<evidence type="ECO:0000256" key="5">
    <source>
        <dbReference type="ARBA" id="ARBA00022691"/>
    </source>
</evidence>
<feature type="non-terminal residue" evidence="9">
    <location>
        <position position="1"/>
    </location>
</feature>
<dbReference type="SUPFAM" id="SSF53335">
    <property type="entry name" value="S-adenosyl-L-methionine-dependent methyltransferases"/>
    <property type="match status" value="1"/>
</dbReference>
<feature type="domain" description="DNA methylase adenine-specific" evidence="8">
    <location>
        <begin position="4"/>
        <end position="265"/>
    </location>
</feature>
<evidence type="ECO:0000256" key="3">
    <source>
        <dbReference type="ARBA" id="ARBA00022603"/>
    </source>
</evidence>
<evidence type="ECO:0000256" key="6">
    <source>
        <dbReference type="ARBA" id="ARBA00022747"/>
    </source>
</evidence>
<dbReference type="GO" id="GO:0009307">
    <property type="term" value="P:DNA restriction-modification system"/>
    <property type="evidence" value="ECO:0007669"/>
    <property type="project" value="UniProtKB-KW"/>
</dbReference>
<sequence length="405" mass="45640">TTGYDPTCGSASLLLKVADESESGMTIYGQEMDVATAALARMNMILHNNPTAEIKQGNTLSGPLFLDERGRLKAFDFAVANPPFSYKAWSNGFAVQDGTISDIHDRFKDYGIPPKKNGDYAFLLHIIRSLKSKGKGAVILPHGVLFRGGAEGEIRKNIIRRGYIKGIIGLPPNLFYGTGIPACIIVLDKEGAEHRKGIFMVDASKGFEKDGNKNRLREQDIHKIVDVFNKQLEMEKYSRMAPVTEIEANEFNLNIPRYIDSQEGEDIQHIEAHLLGGIPNDDIDALHLYWDVYPTLRKTLFTTGNRVNYSKLLIAHDAIKPSIFSHPEFTAYSKKVDTVFSQWKSKNIPKLRGIAVGDKPKKLIHEISEDLLQVFSSLKLIDKYDVYQHLMVYWSETMQDDVYAW</sequence>
<dbReference type="SMR" id="A0A0M2UWR6"/>
<dbReference type="PATRIC" id="fig|380242.3.peg.972"/>
<keyword evidence="3 9" id="KW-0489">Methyltransferase</keyword>
<evidence type="ECO:0000256" key="4">
    <source>
        <dbReference type="ARBA" id="ARBA00022679"/>
    </source>
</evidence>
<keyword evidence="10" id="KW-1185">Reference proteome</keyword>
<evidence type="ECO:0000313" key="9">
    <source>
        <dbReference type="EMBL" id="KKO20508.1"/>
    </source>
</evidence>
<dbReference type="GO" id="GO:0032259">
    <property type="term" value="P:methylation"/>
    <property type="evidence" value="ECO:0007669"/>
    <property type="project" value="UniProtKB-KW"/>
</dbReference>
<dbReference type="InterPro" id="IPR051537">
    <property type="entry name" value="DNA_Adenine_Mtase"/>
</dbReference>
<organism evidence="9 10">
    <name type="scientific">Candidatus Brocadia fulgida</name>
    <dbReference type="NCBI Taxonomy" id="380242"/>
    <lineage>
        <taxon>Bacteria</taxon>
        <taxon>Pseudomonadati</taxon>
        <taxon>Planctomycetota</taxon>
        <taxon>Candidatus Brocadiia</taxon>
        <taxon>Candidatus Brocadiales</taxon>
        <taxon>Candidatus Brocadiaceae</taxon>
        <taxon>Candidatus Brocadia</taxon>
    </lineage>
</organism>